<gene>
    <name evidence="5" type="ORF">TRIADDRAFT_31333</name>
</gene>
<keyword evidence="3" id="KW-0503">Monooxygenase</keyword>
<keyword evidence="4" id="KW-0812">Transmembrane</keyword>
<dbReference type="AlphaFoldDB" id="B3S934"/>
<comment type="cofactor">
    <cofactor evidence="2">
        <name>heme</name>
        <dbReference type="ChEBI" id="CHEBI:30413"/>
    </cofactor>
</comment>
<feature type="transmembrane region" description="Helical" evidence="4">
    <location>
        <begin position="6"/>
        <end position="25"/>
    </location>
</feature>
<dbReference type="InterPro" id="IPR036396">
    <property type="entry name" value="Cyt_P450_sf"/>
</dbReference>
<dbReference type="eggNOG" id="KOG0157">
    <property type="taxonomic scope" value="Eukaryota"/>
</dbReference>
<dbReference type="Proteomes" id="UP000009022">
    <property type="component" value="Unassembled WGS sequence"/>
</dbReference>
<dbReference type="Gene3D" id="1.10.630.10">
    <property type="entry name" value="Cytochrome P450"/>
    <property type="match status" value="1"/>
</dbReference>
<reference evidence="5 6" key="1">
    <citation type="journal article" date="2008" name="Nature">
        <title>The Trichoplax genome and the nature of placozoans.</title>
        <authorList>
            <person name="Srivastava M."/>
            <person name="Begovic E."/>
            <person name="Chapman J."/>
            <person name="Putnam N.H."/>
            <person name="Hellsten U."/>
            <person name="Kawashima T."/>
            <person name="Kuo A."/>
            <person name="Mitros T."/>
            <person name="Salamov A."/>
            <person name="Carpenter M.L."/>
            <person name="Signorovitch A.Y."/>
            <person name="Moreno M.A."/>
            <person name="Kamm K."/>
            <person name="Grimwood J."/>
            <person name="Schmutz J."/>
            <person name="Shapiro H."/>
            <person name="Grigoriev I.V."/>
            <person name="Buss L.W."/>
            <person name="Schierwater B."/>
            <person name="Dellaporta S.L."/>
            <person name="Rokhsar D.S."/>
        </authorList>
    </citation>
    <scope>NUCLEOTIDE SEQUENCE [LARGE SCALE GENOMIC DNA]</scope>
    <source>
        <strain evidence="5 6">Grell-BS-1999</strain>
    </source>
</reference>
<dbReference type="InterPro" id="IPR001128">
    <property type="entry name" value="Cyt_P450"/>
</dbReference>
<dbReference type="InterPro" id="IPR017972">
    <property type="entry name" value="Cyt_P450_CS"/>
</dbReference>
<dbReference type="OrthoDB" id="1470350at2759"/>
<organism evidence="5 6">
    <name type="scientific">Trichoplax adhaerens</name>
    <name type="common">Trichoplax reptans</name>
    <dbReference type="NCBI Taxonomy" id="10228"/>
    <lineage>
        <taxon>Eukaryota</taxon>
        <taxon>Metazoa</taxon>
        <taxon>Placozoa</taxon>
        <taxon>Uniplacotomia</taxon>
        <taxon>Trichoplacea</taxon>
        <taxon>Trichoplacidae</taxon>
        <taxon>Trichoplax</taxon>
    </lineage>
</organism>
<dbReference type="GO" id="GO:0016705">
    <property type="term" value="F:oxidoreductase activity, acting on paired donors, with incorporation or reduction of molecular oxygen"/>
    <property type="evidence" value="ECO:0007669"/>
    <property type="project" value="InterPro"/>
</dbReference>
<sequence length="504" mass="59093">MLSWIEAIFTIVIAFIVIIVIRNRGDIIQYFRIWKSLRKFPSPPSHWLMGHLLQLGKPDEACIQMLEKRCPSYDTCFVHWFSIFPVLCCNNSDAAKDIIKASSPKGSWFYKLATPWLGHGLIAENGPRWARNRRLLTPAFHYDILKNYVRIYNDCIDTIITKWKARDDKGESFDTYEDLKLLTLDVILQTAFSIKLDCQTIGKYHPYITASRQLTRLLLERVHFLPYSFDCIYRWSPSGKKFLKLCHYVNQFSDEIISRRKETLTNNNINQQSSQNRRGKHMDFVDILLQTRDEDGYGLNVQEIRDEVNTFMFAGHDTTSSALAWTLYCLAKYPQHQDKVREEADGILCDKDNIDYDDLHKLNYTHMCIKEAMRIYTPVPTIERKLNQDLTVNGMLVPASTTVFLQLHTLCRRSEVWPNPYQYDPQRFTAENIQNRDPYHYIPFSAGQRNCIGKNFATDELKIVVAKLVHHLQIEIDPKMQPTRYYAMVNQPDKGIWLKIKRLK</sequence>
<keyword evidence="4" id="KW-0472">Membrane</keyword>
<dbReference type="STRING" id="10228.B3S934"/>
<dbReference type="RefSeq" id="XP_002116673.1">
    <property type="nucleotide sequence ID" value="XM_002116637.1"/>
</dbReference>
<evidence type="ECO:0000256" key="2">
    <source>
        <dbReference type="PIRSR" id="PIRSR602401-1"/>
    </source>
</evidence>
<comment type="similarity">
    <text evidence="1 3">Belongs to the cytochrome P450 family.</text>
</comment>
<keyword evidence="2 3" id="KW-0408">Iron</keyword>
<dbReference type="CDD" id="cd20659">
    <property type="entry name" value="CYP4B_4F-like"/>
    <property type="match status" value="1"/>
</dbReference>
<dbReference type="GO" id="GO:0005506">
    <property type="term" value="F:iron ion binding"/>
    <property type="evidence" value="ECO:0007669"/>
    <property type="project" value="InterPro"/>
</dbReference>
<dbReference type="GeneID" id="6757886"/>
<evidence type="ECO:0008006" key="7">
    <source>
        <dbReference type="Google" id="ProtNLM"/>
    </source>
</evidence>
<dbReference type="PANTHER" id="PTHR24291:SF201">
    <property type="entry name" value="CYTOCHROME P450, FAMILY 4, SUBFAMILY B, POLYPEPTIDE 7"/>
    <property type="match status" value="1"/>
</dbReference>
<dbReference type="PANTHER" id="PTHR24291">
    <property type="entry name" value="CYTOCHROME P450 FAMILY 4"/>
    <property type="match status" value="1"/>
</dbReference>
<name>B3S934_TRIAD</name>
<dbReference type="Pfam" id="PF00067">
    <property type="entry name" value="p450"/>
    <property type="match status" value="1"/>
</dbReference>
<dbReference type="PhylomeDB" id="B3S934"/>
<dbReference type="CTD" id="6757886"/>
<dbReference type="GO" id="GO:0004497">
    <property type="term" value="F:monooxygenase activity"/>
    <property type="evidence" value="ECO:0007669"/>
    <property type="project" value="UniProtKB-KW"/>
</dbReference>
<accession>B3S934</accession>
<keyword evidence="6" id="KW-1185">Reference proteome</keyword>
<dbReference type="InterPro" id="IPR002401">
    <property type="entry name" value="Cyt_P450_E_grp-I"/>
</dbReference>
<dbReference type="PRINTS" id="PR00385">
    <property type="entry name" value="P450"/>
</dbReference>
<dbReference type="SUPFAM" id="SSF48264">
    <property type="entry name" value="Cytochrome P450"/>
    <property type="match status" value="1"/>
</dbReference>
<dbReference type="OMA" id="KEDIECT"/>
<dbReference type="PROSITE" id="PS00086">
    <property type="entry name" value="CYTOCHROME_P450"/>
    <property type="match status" value="1"/>
</dbReference>
<evidence type="ECO:0000313" key="6">
    <source>
        <dbReference type="Proteomes" id="UP000009022"/>
    </source>
</evidence>
<dbReference type="FunCoup" id="B3S934">
    <property type="interactions" value="95"/>
</dbReference>
<protein>
    <recommendedName>
        <fullName evidence="7">Cytochrome P450</fullName>
    </recommendedName>
</protein>
<proteinExistence type="inferred from homology"/>
<dbReference type="GO" id="GO:0020037">
    <property type="term" value="F:heme binding"/>
    <property type="evidence" value="ECO:0007669"/>
    <property type="project" value="InterPro"/>
</dbReference>
<keyword evidence="3" id="KW-0560">Oxidoreductase</keyword>
<evidence type="ECO:0000256" key="1">
    <source>
        <dbReference type="ARBA" id="ARBA00010617"/>
    </source>
</evidence>
<keyword evidence="2 3" id="KW-0479">Metal-binding</keyword>
<dbReference type="EMBL" id="DS985257">
    <property type="protein sequence ID" value="EDV20732.1"/>
    <property type="molecule type" value="Genomic_DNA"/>
</dbReference>
<dbReference type="HOGENOM" id="CLU_001570_5_1_1"/>
<evidence type="ECO:0000256" key="4">
    <source>
        <dbReference type="SAM" id="Phobius"/>
    </source>
</evidence>
<dbReference type="PRINTS" id="PR00463">
    <property type="entry name" value="EP450I"/>
</dbReference>
<dbReference type="KEGG" id="tad:TRIADDRAFT_31333"/>
<evidence type="ECO:0000313" key="5">
    <source>
        <dbReference type="EMBL" id="EDV20732.1"/>
    </source>
</evidence>
<dbReference type="InterPro" id="IPR050196">
    <property type="entry name" value="Cytochrome_P450_Monoox"/>
</dbReference>
<feature type="binding site" description="axial binding residue" evidence="2">
    <location>
        <position position="451"/>
    </location>
    <ligand>
        <name>heme</name>
        <dbReference type="ChEBI" id="CHEBI:30413"/>
    </ligand>
    <ligandPart>
        <name>Fe</name>
        <dbReference type="ChEBI" id="CHEBI:18248"/>
    </ligandPart>
</feature>
<dbReference type="InParanoid" id="B3S934"/>
<evidence type="ECO:0000256" key="3">
    <source>
        <dbReference type="RuleBase" id="RU000461"/>
    </source>
</evidence>
<keyword evidence="2 3" id="KW-0349">Heme</keyword>
<keyword evidence="4" id="KW-1133">Transmembrane helix</keyword>